<keyword evidence="1" id="KW-1133">Transmembrane helix</keyword>
<sequence length="152" mass="15991">MTGQSCSVTSKWRWLVLVIALLFLLLAVAQVVAGRVGVADVVLAVLFALVAAGAGWAAVRSRVEAGPEGLVEVPFFGRRTRVDWAEVVGMEISAGASVLPSRMPVITTVPHREDVYLSALSFYTFGTDHVPAGVRKLKATVEELAAGVGNGS</sequence>
<comment type="caution">
    <text evidence="3">The sequence shown here is derived from an EMBL/GenBank/DDBJ whole genome shotgun (WGS) entry which is preliminary data.</text>
</comment>
<evidence type="ECO:0000259" key="2">
    <source>
        <dbReference type="Pfam" id="PF10756"/>
    </source>
</evidence>
<reference evidence="3 4" key="1">
    <citation type="journal article" date="2014" name="Genome Announc.">
        <title>Draft Genome Sequence of the Antitrypanosomally Active Sponge-Associated Bacterium Actinokineospora sp. Strain EG49.</title>
        <authorList>
            <person name="Harjes J."/>
            <person name="Ryu T."/>
            <person name="Abdelmohsen U.R."/>
            <person name="Moitinho-Silva L."/>
            <person name="Horn H."/>
            <person name="Ravasi T."/>
            <person name="Hentschel U."/>
        </authorList>
    </citation>
    <scope>NUCLEOTIDE SEQUENCE [LARGE SCALE GENOMIC DNA]</scope>
    <source>
        <strain evidence="3 4">EG49</strain>
    </source>
</reference>
<dbReference type="Pfam" id="PF10756">
    <property type="entry name" value="bPH_6"/>
    <property type="match status" value="1"/>
</dbReference>
<keyword evidence="1" id="KW-0472">Membrane</keyword>
<organism evidence="3 4">
    <name type="scientific">Actinokineospora spheciospongiae</name>
    <dbReference type="NCBI Taxonomy" id="909613"/>
    <lineage>
        <taxon>Bacteria</taxon>
        <taxon>Bacillati</taxon>
        <taxon>Actinomycetota</taxon>
        <taxon>Actinomycetes</taxon>
        <taxon>Pseudonocardiales</taxon>
        <taxon>Pseudonocardiaceae</taxon>
        <taxon>Actinokineospora</taxon>
    </lineage>
</organism>
<dbReference type="AlphaFoldDB" id="W7IKE9"/>
<dbReference type="InterPro" id="IPR019692">
    <property type="entry name" value="CFP-6_PH"/>
</dbReference>
<proteinExistence type="predicted"/>
<keyword evidence="1" id="KW-0812">Transmembrane</keyword>
<evidence type="ECO:0000313" key="4">
    <source>
        <dbReference type="Proteomes" id="UP000019277"/>
    </source>
</evidence>
<feature type="domain" description="Low molecular weight protein antigen 6 PH" evidence="2">
    <location>
        <begin position="60"/>
        <end position="132"/>
    </location>
</feature>
<accession>W7IKE9</accession>
<keyword evidence="4" id="KW-1185">Reference proteome</keyword>
<accession>A0A8E3BFR0</accession>
<name>W7IKE9_9PSEU</name>
<evidence type="ECO:0000256" key="1">
    <source>
        <dbReference type="SAM" id="Phobius"/>
    </source>
</evidence>
<dbReference type="STRING" id="909613.UO65_3391"/>
<protein>
    <recommendedName>
        <fullName evidence="2">Low molecular weight protein antigen 6 PH domain-containing protein</fullName>
    </recommendedName>
</protein>
<dbReference type="RefSeq" id="WP_035283464.1">
    <property type="nucleotide sequence ID" value="NZ_AYXG01000118.1"/>
</dbReference>
<gene>
    <name evidence="3" type="ORF">UO65_3391</name>
</gene>
<evidence type="ECO:0000313" key="3">
    <source>
        <dbReference type="EMBL" id="EWC61335.1"/>
    </source>
</evidence>
<dbReference type="Proteomes" id="UP000019277">
    <property type="component" value="Unassembled WGS sequence"/>
</dbReference>
<dbReference type="EMBL" id="AYXG01000118">
    <property type="protein sequence ID" value="EWC61335.1"/>
    <property type="molecule type" value="Genomic_DNA"/>
</dbReference>
<feature type="transmembrane region" description="Helical" evidence="1">
    <location>
        <begin position="39"/>
        <end position="59"/>
    </location>
</feature>